<evidence type="ECO:0000256" key="5">
    <source>
        <dbReference type="ARBA" id="ARBA00022617"/>
    </source>
</evidence>
<name>A0A1H6MCR1_9GAMM</name>
<dbReference type="GO" id="GO:0020037">
    <property type="term" value="F:heme binding"/>
    <property type="evidence" value="ECO:0007669"/>
    <property type="project" value="TreeGrafter"/>
</dbReference>
<keyword evidence="4" id="KW-1003">Cell membrane</keyword>
<evidence type="ECO:0000256" key="1">
    <source>
        <dbReference type="ARBA" id="ARBA00001970"/>
    </source>
</evidence>
<evidence type="ECO:0000256" key="10">
    <source>
        <dbReference type="ARBA" id="ARBA00023004"/>
    </source>
</evidence>
<evidence type="ECO:0000256" key="6">
    <source>
        <dbReference type="ARBA" id="ARBA00022692"/>
    </source>
</evidence>
<dbReference type="GO" id="GO:0022904">
    <property type="term" value="P:respiratory electron transport chain"/>
    <property type="evidence" value="ECO:0007669"/>
    <property type="project" value="InterPro"/>
</dbReference>
<feature type="transmembrane region" description="Helical" evidence="13">
    <location>
        <begin position="146"/>
        <end position="167"/>
    </location>
</feature>
<dbReference type="GO" id="GO:0009055">
    <property type="term" value="F:electron transfer activity"/>
    <property type="evidence" value="ECO:0007669"/>
    <property type="project" value="InterPro"/>
</dbReference>
<dbReference type="InterPro" id="IPR016174">
    <property type="entry name" value="Di-haem_cyt_TM"/>
</dbReference>
<evidence type="ECO:0000313" key="16">
    <source>
        <dbReference type="Proteomes" id="UP000199371"/>
    </source>
</evidence>
<keyword evidence="3" id="KW-0813">Transport</keyword>
<dbReference type="AlphaFoldDB" id="A0A1H6MCR1"/>
<dbReference type="InterPro" id="IPR011577">
    <property type="entry name" value="Cyt_b561_bac/Ni-Hgenase"/>
</dbReference>
<dbReference type="SUPFAM" id="SSF81342">
    <property type="entry name" value="Transmembrane di-heme cytochromes"/>
    <property type="match status" value="1"/>
</dbReference>
<evidence type="ECO:0000256" key="12">
    <source>
        <dbReference type="ARBA" id="ARBA00037975"/>
    </source>
</evidence>
<keyword evidence="9 13" id="KW-1133">Transmembrane helix</keyword>
<evidence type="ECO:0000256" key="4">
    <source>
        <dbReference type="ARBA" id="ARBA00022475"/>
    </source>
</evidence>
<dbReference type="Gene3D" id="1.20.950.20">
    <property type="entry name" value="Transmembrane di-heme cytochromes, Chain C"/>
    <property type="match status" value="1"/>
</dbReference>
<dbReference type="PANTHER" id="PTHR30529">
    <property type="entry name" value="CYTOCHROME B561"/>
    <property type="match status" value="1"/>
</dbReference>
<feature type="transmembrane region" description="Helical" evidence="13">
    <location>
        <begin position="91"/>
        <end position="110"/>
    </location>
</feature>
<sequence length="182" mass="20553">MLKNSSSHYGLVSVVLHWLVALTVFGLFGVGFWMVDLSYYSEWYRTAPYWHKSVGILLAVAMLLRVLWRFFSPPPTALASHKSWEKRTSAVVQFCLYLGIFMLVLSGYLISTEDGRPIAVFTWFEVPALGALFANQADIAGLVHEYVAYSLIALAVLHGLAALKHHFIDKDNTLKRMFGRKP</sequence>
<evidence type="ECO:0000256" key="8">
    <source>
        <dbReference type="ARBA" id="ARBA00022982"/>
    </source>
</evidence>
<keyword evidence="10" id="KW-0408">Iron</keyword>
<accession>A0A1H6MCR1</accession>
<evidence type="ECO:0000256" key="13">
    <source>
        <dbReference type="SAM" id="Phobius"/>
    </source>
</evidence>
<dbReference type="PANTHER" id="PTHR30529:SF1">
    <property type="entry name" value="CYTOCHROME B561 HOMOLOG 2"/>
    <property type="match status" value="1"/>
</dbReference>
<dbReference type="InterPro" id="IPR052168">
    <property type="entry name" value="Cytochrome_b561_oxidase"/>
</dbReference>
<gene>
    <name evidence="15" type="ORF">SAMN05660691_02466</name>
</gene>
<dbReference type="Pfam" id="PF01292">
    <property type="entry name" value="Ni_hydr_CYTB"/>
    <property type="match status" value="1"/>
</dbReference>
<keyword evidence="5" id="KW-0349">Heme</keyword>
<protein>
    <submittedName>
        <fullName evidence="15">Cytochrome b561</fullName>
    </submittedName>
</protein>
<dbReference type="Proteomes" id="UP000199371">
    <property type="component" value="Unassembled WGS sequence"/>
</dbReference>
<feature type="domain" description="Cytochrome b561 bacterial/Ni-hydrogenase" evidence="14">
    <location>
        <begin position="8"/>
        <end position="179"/>
    </location>
</feature>
<evidence type="ECO:0000256" key="3">
    <source>
        <dbReference type="ARBA" id="ARBA00022448"/>
    </source>
</evidence>
<organism evidence="15 16">
    <name type="scientific">Rheinheimera pacifica</name>
    <dbReference type="NCBI Taxonomy" id="173990"/>
    <lineage>
        <taxon>Bacteria</taxon>
        <taxon>Pseudomonadati</taxon>
        <taxon>Pseudomonadota</taxon>
        <taxon>Gammaproteobacteria</taxon>
        <taxon>Chromatiales</taxon>
        <taxon>Chromatiaceae</taxon>
        <taxon>Rheinheimera</taxon>
    </lineage>
</organism>
<evidence type="ECO:0000256" key="9">
    <source>
        <dbReference type="ARBA" id="ARBA00022989"/>
    </source>
</evidence>
<evidence type="ECO:0000313" key="15">
    <source>
        <dbReference type="EMBL" id="SEH96767.1"/>
    </source>
</evidence>
<dbReference type="GO" id="GO:0005886">
    <property type="term" value="C:plasma membrane"/>
    <property type="evidence" value="ECO:0007669"/>
    <property type="project" value="UniProtKB-SubCell"/>
</dbReference>
<evidence type="ECO:0000256" key="7">
    <source>
        <dbReference type="ARBA" id="ARBA00022723"/>
    </source>
</evidence>
<reference evidence="16" key="1">
    <citation type="submission" date="2016-10" db="EMBL/GenBank/DDBJ databases">
        <authorList>
            <person name="Varghese N."/>
            <person name="Submissions S."/>
        </authorList>
    </citation>
    <scope>NUCLEOTIDE SEQUENCE [LARGE SCALE GENOMIC DNA]</scope>
    <source>
        <strain evidence="16">DSM 17616</strain>
    </source>
</reference>
<evidence type="ECO:0000259" key="14">
    <source>
        <dbReference type="Pfam" id="PF01292"/>
    </source>
</evidence>
<keyword evidence="6 13" id="KW-0812">Transmembrane</keyword>
<dbReference type="RefSeq" id="WP_092793712.1">
    <property type="nucleotide sequence ID" value="NZ_FNXF01000009.1"/>
</dbReference>
<dbReference type="STRING" id="173990.SAMN05660691_02466"/>
<dbReference type="GO" id="GO:0046872">
    <property type="term" value="F:metal ion binding"/>
    <property type="evidence" value="ECO:0007669"/>
    <property type="project" value="UniProtKB-KW"/>
</dbReference>
<keyword evidence="8" id="KW-0249">Electron transport</keyword>
<comment type="subcellular location">
    <subcellularLocation>
        <location evidence="2">Cell membrane</location>
        <topology evidence="2">Multi-pass membrane protein</topology>
    </subcellularLocation>
</comment>
<proteinExistence type="inferred from homology"/>
<comment type="cofactor">
    <cofactor evidence="1">
        <name>heme b</name>
        <dbReference type="ChEBI" id="CHEBI:60344"/>
    </cofactor>
</comment>
<dbReference type="EMBL" id="FNXF01000009">
    <property type="protein sequence ID" value="SEH96767.1"/>
    <property type="molecule type" value="Genomic_DNA"/>
</dbReference>
<evidence type="ECO:0000256" key="11">
    <source>
        <dbReference type="ARBA" id="ARBA00023136"/>
    </source>
</evidence>
<feature type="transmembrane region" description="Helical" evidence="13">
    <location>
        <begin position="49"/>
        <end position="71"/>
    </location>
</feature>
<comment type="similarity">
    <text evidence="12">Belongs to the cytochrome b561 family.</text>
</comment>
<keyword evidence="7" id="KW-0479">Metal-binding</keyword>
<evidence type="ECO:0000256" key="2">
    <source>
        <dbReference type="ARBA" id="ARBA00004651"/>
    </source>
</evidence>
<feature type="transmembrane region" description="Helical" evidence="13">
    <location>
        <begin position="15"/>
        <end position="37"/>
    </location>
</feature>
<dbReference type="OrthoDB" id="9793784at2"/>
<keyword evidence="11 13" id="KW-0472">Membrane</keyword>
<keyword evidence="16" id="KW-1185">Reference proteome</keyword>